<dbReference type="InterPro" id="IPR011335">
    <property type="entry name" value="Restrct_endonuc-II-like"/>
</dbReference>
<keyword evidence="3" id="KW-0540">Nuclease</keyword>
<evidence type="ECO:0000256" key="1">
    <source>
        <dbReference type="SAM" id="MobiDB-lite"/>
    </source>
</evidence>
<dbReference type="OrthoDB" id="9798754at2"/>
<keyword evidence="4" id="KW-1185">Reference proteome</keyword>
<sequence>MKKDKKSQLQNDDSMWKGAPPESFLKAKELRNRLTNAEKILWEELKGNKFNGQKFRRQHPIGIYIVDFYNHKNKLVMEIDGGYHDNAEQKLIDFTREEFLKLNGLKVIRFKNESITQNLSFVLEKINEELLIK</sequence>
<dbReference type="RefSeq" id="WP_112087274.1">
    <property type="nucleotide sequence ID" value="NZ_QLSV01000018.1"/>
</dbReference>
<dbReference type="SUPFAM" id="SSF52980">
    <property type="entry name" value="Restriction endonuclease-like"/>
    <property type="match status" value="1"/>
</dbReference>
<evidence type="ECO:0000259" key="2">
    <source>
        <dbReference type="Pfam" id="PF04480"/>
    </source>
</evidence>
<protein>
    <submittedName>
        <fullName evidence="3">Very-short-patch-repair endonuclease</fullName>
    </submittedName>
</protein>
<dbReference type="PANTHER" id="PTHR38590:SF1">
    <property type="entry name" value="BLL0828 PROTEIN"/>
    <property type="match status" value="1"/>
</dbReference>
<proteinExistence type="predicted"/>
<dbReference type="Gene3D" id="3.40.960.10">
    <property type="entry name" value="VSR Endonuclease"/>
    <property type="match status" value="1"/>
</dbReference>
<keyword evidence="3" id="KW-0255">Endonuclease</keyword>
<dbReference type="InterPro" id="IPR047216">
    <property type="entry name" value="Endonuclease_DUF559_bact"/>
</dbReference>
<dbReference type="GO" id="GO:0004519">
    <property type="term" value="F:endonuclease activity"/>
    <property type="evidence" value="ECO:0007669"/>
    <property type="project" value="UniProtKB-KW"/>
</dbReference>
<reference evidence="3 4" key="1">
    <citation type="submission" date="2018-06" db="EMBL/GenBank/DDBJ databases">
        <title>Genomic Encyclopedia of Type Strains, Phase III (KMG-III): the genomes of soil and plant-associated and newly described type strains.</title>
        <authorList>
            <person name="Whitman W."/>
        </authorList>
    </citation>
    <scope>NUCLEOTIDE SEQUENCE [LARGE SCALE GENOMIC DNA]</scope>
    <source>
        <strain evidence="3 4">CGMCC 1.12504</strain>
    </source>
</reference>
<gene>
    <name evidence="3" type="ORF">B0I10_1181</name>
</gene>
<accession>A0A328WMV2</accession>
<name>A0A328WMV2_9FLAO</name>
<keyword evidence="3" id="KW-0378">Hydrolase</keyword>
<feature type="domain" description="DUF559" evidence="2">
    <location>
        <begin position="26"/>
        <end position="130"/>
    </location>
</feature>
<feature type="region of interest" description="Disordered" evidence="1">
    <location>
        <begin position="1"/>
        <end position="21"/>
    </location>
</feature>
<dbReference type="CDD" id="cd01038">
    <property type="entry name" value="Endonuclease_DUF559"/>
    <property type="match status" value="1"/>
</dbReference>
<comment type="caution">
    <text evidence="3">The sequence shown here is derived from an EMBL/GenBank/DDBJ whole genome shotgun (WGS) entry which is preliminary data.</text>
</comment>
<dbReference type="InterPro" id="IPR007569">
    <property type="entry name" value="DUF559"/>
</dbReference>
<evidence type="ECO:0000313" key="3">
    <source>
        <dbReference type="EMBL" id="RAR46466.1"/>
    </source>
</evidence>
<evidence type="ECO:0000313" key="4">
    <source>
        <dbReference type="Proteomes" id="UP000249518"/>
    </source>
</evidence>
<dbReference type="PANTHER" id="PTHR38590">
    <property type="entry name" value="BLL0828 PROTEIN"/>
    <property type="match status" value="1"/>
</dbReference>
<dbReference type="EMBL" id="QLSV01000018">
    <property type="protein sequence ID" value="RAR46466.1"/>
    <property type="molecule type" value="Genomic_DNA"/>
</dbReference>
<dbReference type="Proteomes" id="UP000249518">
    <property type="component" value="Unassembled WGS sequence"/>
</dbReference>
<dbReference type="AlphaFoldDB" id="A0A328WMV2"/>
<dbReference type="Pfam" id="PF04480">
    <property type="entry name" value="DUF559"/>
    <property type="match status" value="1"/>
</dbReference>
<organism evidence="3 4">
    <name type="scientific">Flavobacterium lacus</name>
    <dbReference type="NCBI Taxonomy" id="1353778"/>
    <lineage>
        <taxon>Bacteria</taxon>
        <taxon>Pseudomonadati</taxon>
        <taxon>Bacteroidota</taxon>
        <taxon>Flavobacteriia</taxon>
        <taxon>Flavobacteriales</taxon>
        <taxon>Flavobacteriaceae</taxon>
        <taxon>Flavobacterium</taxon>
    </lineage>
</organism>